<protein>
    <submittedName>
        <fullName evidence="8">Site-specific recombinase XerD</fullName>
    </submittedName>
</protein>
<accession>A0A562SA22</accession>
<evidence type="ECO:0000259" key="6">
    <source>
        <dbReference type="PROSITE" id="PS51898"/>
    </source>
</evidence>
<dbReference type="GO" id="GO:0006310">
    <property type="term" value="P:DNA recombination"/>
    <property type="evidence" value="ECO:0007669"/>
    <property type="project" value="UniProtKB-KW"/>
</dbReference>
<dbReference type="InterPro" id="IPR010998">
    <property type="entry name" value="Integrase_recombinase_N"/>
</dbReference>
<dbReference type="RefSeq" id="WP_144681341.1">
    <property type="nucleotide sequence ID" value="NZ_VLLC01000001.1"/>
</dbReference>
<dbReference type="GO" id="GO:0003677">
    <property type="term" value="F:DNA binding"/>
    <property type="evidence" value="ECO:0007669"/>
    <property type="project" value="UniProtKB-UniRule"/>
</dbReference>
<evidence type="ECO:0000256" key="3">
    <source>
        <dbReference type="ARBA" id="ARBA00023125"/>
    </source>
</evidence>
<dbReference type="PROSITE" id="PS51898">
    <property type="entry name" value="TYR_RECOMBINASE"/>
    <property type="match status" value="1"/>
</dbReference>
<proteinExistence type="inferred from homology"/>
<evidence type="ECO:0000256" key="5">
    <source>
        <dbReference type="PROSITE-ProRule" id="PRU01248"/>
    </source>
</evidence>
<keyword evidence="3 5" id="KW-0238">DNA-binding</keyword>
<dbReference type="Gene3D" id="1.10.150.130">
    <property type="match status" value="1"/>
</dbReference>
<evidence type="ECO:0000256" key="2">
    <source>
        <dbReference type="ARBA" id="ARBA00022908"/>
    </source>
</evidence>
<dbReference type="Pfam" id="PF22022">
    <property type="entry name" value="Phage_int_M"/>
    <property type="match status" value="1"/>
</dbReference>
<keyword evidence="2" id="KW-0229">DNA integration</keyword>
<dbReference type="GO" id="GO:0015074">
    <property type="term" value="P:DNA integration"/>
    <property type="evidence" value="ECO:0007669"/>
    <property type="project" value="UniProtKB-KW"/>
</dbReference>
<evidence type="ECO:0000256" key="4">
    <source>
        <dbReference type="ARBA" id="ARBA00023172"/>
    </source>
</evidence>
<reference evidence="8 9" key="1">
    <citation type="submission" date="2019-07" db="EMBL/GenBank/DDBJ databases">
        <title>Genome sequencing of 100 strains of the haloalkaliphilic chemolithoautotrophic sulfur-oxidizing bacterium Thioalkalivibrio.</title>
        <authorList>
            <person name="Muyzer G."/>
        </authorList>
    </citation>
    <scope>NUCLEOTIDE SEQUENCE [LARGE SCALE GENOMIC DNA]</scope>
    <source>
        <strain evidence="8 9">ASO4-4</strain>
    </source>
</reference>
<dbReference type="Gene3D" id="3.30.160.390">
    <property type="entry name" value="Integrase, DNA-binding domain"/>
    <property type="match status" value="1"/>
</dbReference>
<dbReference type="PROSITE" id="PS51900">
    <property type="entry name" value="CB"/>
    <property type="match status" value="1"/>
</dbReference>
<dbReference type="Proteomes" id="UP000318307">
    <property type="component" value="Unassembled WGS sequence"/>
</dbReference>
<dbReference type="Pfam" id="PF13356">
    <property type="entry name" value="Arm-DNA-bind_3"/>
    <property type="match status" value="1"/>
</dbReference>
<evidence type="ECO:0000313" key="8">
    <source>
        <dbReference type="EMBL" id="TWI77366.1"/>
    </source>
</evidence>
<dbReference type="AlphaFoldDB" id="A0A562SA22"/>
<organism evidence="8 9">
    <name type="scientific">Desulfobotulus alkaliphilus</name>
    <dbReference type="NCBI Taxonomy" id="622671"/>
    <lineage>
        <taxon>Bacteria</taxon>
        <taxon>Pseudomonadati</taxon>
        <taxon>Thermodesulfobacteriota</taxon>
        <taxon>Desulfobacteria</taxon>
        <taxon>Desulfobacterales</taxon>
        <taxon>Desulfobacteraceae</taxon>
        <taxon>Desulfobotulus</taxon>
    </lineage>
</organism>
<dbReference type="InterPro" id="IPR025166">
    <property type="entry name" value="Integrase_DNA_bind_dom"/>
</dbReference>
<comment type="similarity">
    <text evidence="1">Belongs to the 'phage' integrase family.</text>
</comment>
<dbReference type="CDD" id="cd00801">
    <property type="entry name" value="INT_P4_C"/>
    <property type="match status" value="1"/>
</dbReference>
<sequence length="412" mass="46735">MARFTDLGIERLKTTGKRYTVTEGDGLYLEVSPKGKKRWLHRYELSGQRKWFPLGEFPAMKLKDARAENARLQKLTQDGGNPAEERAALKAAPTVQELFEEWHTRGTDKRGKPWSDGHKRNVQYMFGADVLPAIGSKKVADVTKRDLRVLLERIEARAPNQALQVYRRLSRLFNYACQKDVIEHSPMTHLEPIGSTSRKSRYLSEREIGEFLAALPLMNAAPQTTRILELILRTGQRPSEVCGAHEAEIDTEGMWWTLPGSRVKNGSEHRIPLTGKMLDLFGLPNEHGLFFPSLRKEDTPVGHTILSKALRRSITGREKGTDSERTLPLEDFSPHDLRRTCATGLAELGFTDEVIGAVLNHSRRGVTAQHYNHFRYDAQKRKALEAWERRLDRIAGKEEAGNVVSLSGRRRA</sequence>
<dbReference type="InterPro" id="IPR050808">
    <property type="entry name" value="Phage_Integrase"/>
</dbReference>
<dbReference type="OrthoDB" id="5391994at2"/>
<dbReference type="InterPro" id="IPR044068">
    <property type="entry name" value="CB"/>
</dbReference>
<dbReference type="Gene3D" id="1.10.443.10">
    <property type="entry name" value="Intergrase catalytic core"/>
    <property type="match status" value="1"/>
</dbReference>
<dbReference type="InterPro" id="IPR002104">
    <property type="entry name" value="Integrase_catalytic"/>
</dbReference>
<dbReference type="EMBL" id="VLLC01000001">
    <property type="protein sequence ID" value="TWI77366.1"/>
    <property type="molecule type" value="Genomic_DNA"/>
</dbReference>
<dbReference type="InterPro" id="IPR053876">
    <property type="entry name" value="Phage_int_M"/>
</dbReference>
<dbReference type="SUPFAM" id="SSF56349">
    <property type="entry name" value="DNA breaking-rejoining enzymes"/>
    <property type="match status" value="1"/>
</dbReference>
<evidence type="ECO:0000256" key="1">
    <source>
        <dbReference type="ARBA" id="ARBA00008857"/>
    </source>
</evidence>
<dbReference type="PANTHER" id="PTHR30629">
    <property type="entry name" value="PROPHAGE INTEGRASE"/>
    <property type="match status" value="1"/>
</dbReference>
<gene>
    <name evidence="8" type="ORF">LZ24_00175</name>
</gene>
<dbReference type="InterPro" id="IPR011010">
    <property type="entry name" value="DNA_brk_join_enz"/>
</dbReference>
<feature type="domain" description="Tyr recombinase" evidence="6">
    <location>
        <begin position="198"/>
        <end position="385"/>
    </location>
</feature>
<name>A0A562SA22_9BACT</name>
<dbReference type="PANTHER" id="PTHR30629:SF2">
    <property type="entry name" value="PROPHAGE INTEGRASE INTS-RELATED"/>
    <property type="match status" value="1"/>
</dbReference>
<feature type="domain" description="Core-binding (CB)" evidence="7">
    <location>
        <begin position="93"/>
        <end position="177"/>
    </location>
</feature>
<keyword evidence="9" id="KW-1185">Reference proteome</keyword>
<evidence type="ECO:0000313" key="9">
    <source>
        <dbReference type="Proteomes" id="UP000318307"/>
    </source>
</evidence>
<keyword evidence="4" id="KW-0233">DNA recombination</keyword>
<dbReference type="InterPro" id="IPR013762">
    <property type="entry name" value="Integrase-like_cat_sf"/>
</dbReference>
<comment type="caution">
    <text evidence="8">The sequence shown here is derived from an EMBL/GenBank/DDBJ whole genome shotgun (WGS) entry which is preliminary data.</text>
</comment>
<evidence type="ECO:0000259" key="7">
    <source>
        <dbReference type="PROSITE" id="PS51900"/>
    </source>
</evidence>
<dbReference type="Pfam" id="PF00589">
    <property type="entry name" value="Phage_integrase"/>
    <property type="match status" value="1"/>
</dbReference>
<dbReference type="InterPro" id="IPR038488">
    <property type="entry name" value="Integrase_DNA-bd_sf"/>
</dbReference>